<reference evidence="2 3" key="1">
    <citation type="submission" date="2019-08" db="EMBL/GenBank/DDBJ databases">
        <title>Complete genome sequence of Terriglobus albidus strain ORNL.</title>
        <authorList>
            <person name="Podar M."/>
        </authorList>
    </citation>
    <scope>NUCLEOTIDE SEQUENCE [LARGE SCALE GENOMIC DNA]</scope>
    <source>
        <strain evidence="2 3">ORNL</strain>
    </source>
</reference>
<proteinExistence type="predicted"/>
<evidence type="ECO:0000313" key="3">
    <source>
        <dbReference type="Proteomes" id="UP000321820"/>
    </source>
</evidence>
<sequence length="519" mass="57885">MLVFTGMRQRSFAAIEPLLRIPEGLRWHAVVALSSALYLYLNLFSSPRFPFLLGGDQVYSWMGAQRLLDGQTIYRDFFQFTPPGTDLVYAGSFGLFGNAIWVTNAIALALGVLSACLCYSLSRQLMSVASALTATGLFLVLIYGKFLNPTHHWFAVFFILLAVRIGMESLTIRSNVMSGVLLAISSFFNQAHGAAALIGFVVFLLLSGIRRREARAHTARLVAALVVAFALVNLSLYVYYFRAVGLERLWFCLVESVSRYVAQSPRSLGLPGPLTLSNVPRMLPFLLVYSLVPLVYGFALWKCSRAYKDNLFPWNSITLLSLCGLSLLLEVAASINVLRLFAIAMPAVILFVWMLGELSFPERTLSVVAFGVIVALGGHQVVAKHIACSAKGQLPGGRVATTPEAFDELRVLAQQTKPGEYFLEAGWPGAYLPLELRNPLYLPTLSRWDSTRPEDIEPAIQQMEAKHVKFILWNEHLDERCSFFSCKDYLSPARNYLTRSFRSLHTFPNGDVLWQRRGN</sequence>
<protein>
    <recommendedName>
        <fullName evidence="4">Glycosyltransferase RgtA/B/C/D-like domain-containing protein</fullName>
    </recommendedName>
</protein>
<name>A0A5B9E9T9_9BACT</name>
<evidence type="ECO:0000256" key="1">
    <source>
        <dbReference type="SAM" id="Phobius"/>
    </source>
</evidence>
<dbReference type="EMBL" id="CP042806">
    <property type="protein sequence ID" value="QEE28424.1"/>
    <property type="molecule type" value="Genomic_DNA"/>
</dbReference>
<keyword evidence="3" id="KW-1185">Reference proteome</keyword>
<feature type="transmembrane region" description="Helical" evidence="1">
    <location>
        <begin position="128"/>
        <end position="146"/>
    </location>
</feature>
<keyword evidence="1" id="KW-1133">Transmembrane helix</keyword>
<dbReference type="RefSeq" id="WP_147647614.1">
    <property type="nucleotide sequence ID" value="NZ_CP042806.1"/>
</dbReference>
<evidence type="ECO:0000313" key="2">
    <source>
        <dbReference type="EMBL" id="QEE28424.1"/>
    </source>
</evidence>
<evidence type="ECO:0008006" key="4">
    <source>
        <dbReference type="Google" id="ProtNLM"/>
    </source>
</evidence>
<feature type="transmembrane region" description="Helical" evidence="1">
    <location>
        <begin position="311"/>
        <end position="329"/>
    </location>
</feature>
<gene>
    <name evidence="2" type="ORF">FTW19_10675</name>
</gene>
<dbReference type="Proteomes" id="UP000321820">
    <property type="component" value="Chromosome"/>
</dbReference>
<feature type="transmembrane region" description="Helical" evidence="1">
    <location>
        <begin position="282"/>
        <end position="299"/>
    </location>
</feature>
<feature type="transmembrane region" description="Helical" evidence="1">
    <location>
        <begin position="192"/>
        <end position="209"/>
    </location>
</feature>
<keyword evidence="1" id="KW-0472">Membrane</keyword>
<dbReference type="AlphaFoldDB" id="A0A5B9E9T9"/>
<dbReference type="OrthoDB" id="116239at2"/>
<dbReference type="KEGG" id="talb:FTW19_10675"/>
<feature type="transmembrane region" description="Helical" evidence="1">
    <location>
        <begin position="335"/>
        <end position="353"/>
    </location>
</feature>
<keyword evidence="1" id="KW-0812">Transmembrane</keyword>
<organism evidence="2 3">
    <name type="scientific">Terriglobus albidus</name>
    <dbReference type="NCBI Taxonomy" id="1592106"/>
    <lineage>
        <taxon>Bacteria</taxon>
        <taxon>Pseudomonadati</taxon>
        <taxon>Acidobacteriota</taxon>
        <taxon>Terriglobia</taxon>
        <taxon>Terriglobales</taxon>
        <taxon>Acidobacteriaceae</taxon>
        <taxon>Terriglobus</taxon>
    </lineage>
</organism>
<feature type="transmembrane region" description="Helical" evidence="1">
    <location>
        <begin position="221"/>
        <end position="240"/>
    </location>
</feature>
<accession>A0A5B9E9T9</accession>
<feature type="transmembrane region" description="Helical" evidence="1">
    <location>
        <begin position="365"/>
        <end position="383"/>
    </location>
</feature>
<feature type="transmembrane region" description="Helical" evidence="1">
    <location>
        <begin position="153"/>
        <end position="172"/>
    </location>
</feature>